<feature type="domain" description="CN hydrolase" evidence="2">
    <location>
        <begin position="9"/>
        <end position="249"/>
    </location>
</feature>
<evidence type="ECO:0000313" key="3">
    <source>
        <dbReference type="EMBL" id="MFC0678713.1"/>
    </source>
</evidence>
<dbReference type="PROSITE" id="PS01227">
    <property type="entry name" value="UPF0012"/>
    <property type="match status" value="1"/>
</dbReference>
<dbReference type="InterPro" id="IPR001110">
    <property type="entry name" value="UPF0012_CS"/>
</dbReference>
<dbReference type="GO" id="GO:0016787">
    <property type="term" value="F:hydrolase activity"/>
    <property type="evidence" value="ECO:0007669"/>
    <property type="project" value="UniProtKB-KW"/>
</dbReference>
<dbReference type="CDD" id="cd07581">
    <property type="entry name" value="nitrilase_3"/>
    <property type="match status" value="1"/>
</dbReference>
<dbReference type="Pfam" id="PF00795">
    <property type="entry name" value="CN_hydrolase"/>
    <property type="match status" value="1"/>
</dbReference>
<keyword evidence="4" id="KW-1185">Reference proteome</keyword>
<dbReference type="InterPro" id="IPR036526">
    <property type="entry name" value="C-N_Hydrolase_sf"/>
</dbReference>
<evidence type="ECO:0000256" key="1">
    <source>
        <dbReference type="ARBA" id="ARBA00010613"/>
    </source>
</evidence>
<sequence length="293" mass="31362">MMTAPPTSVPVAVVQSRPGADVGANFEDIRQAAVAAQSDGAQLVVFPEYSHYFTPKLEPSWLQAAEPLDGPFVTRMAHLAAELRVFLVAGVIEAVDGGARFSNTLVALDPSGALVATYRKLHLYDAFGARESDFAAHGPIEPPQTFEVGGIRVAMQTCYDLRFPEVTRRLVDAGAELVLVPSEWVPGPLKVEHWRTLLAARAIENTVYIAAADQATPNGVGTSMVIDPAGVVMATLGDDPGILVAAVDHARIAEVRHQNPALQLRRFTVVPREQQRPVTAVESRDVEGATAVS</sequence>
<comment type="similarity">
    <text evidence="1">Belongs to the carbon-nitrogen hydrolase superfamily. NIT1/NIT2 family.</text>
</comment>
<keyword evidence="3" id="KW-0378">Hydrolase</keyword>
<accession>A0ABV6RRZ4</accession>
<dbReference type="Proteomes" id="UP001589896">
    <property type="component" value="Unassembled WGS sequence"/>
</dbReference>
<dbReference type="RefSeq" id="WP_386668799.1">
    <property type="nucleotide sequence ID" value="NZ_JBHLTG010000002.1"/>
</dbReference>
<comment type="caution">
    <text evidence="3">The sequence shown here is derived from an EMBL/GenBank/DDBJ whole genome shotgun (WGS) entry which is preliminary data.</text>
</comment>
<evidence type="ECO:0000259" key="2">
    <source>
        <dbReference type="PROSITE" id="PS50263"/>
    </source>
</evidence>
<reference evidence="3 4" key="1">
    <citation type="submission" date="2024-09" db="EMBL/GenBank/DDBJ databases">
        <authorList>
            <person name="Sun Q."/>
            <person name="Mori K."/>
        </authorList>
    </citation>
    <scope>NUCLEOTIDE SEQUENCE [LARGE SCALE GENOMIC DNA]</scope>
    <source>
        <strain evidence="3 4">KCTC 23076</strain>
    </source>
</reference>
<dbReference type="Gene3D" id="3.60.110.10">
    <property type="entry name" value="Carbon-nitrogen hydrolase"/>
    <property type="match status" value="1"/>
</dbReference>
<name>A0ABV6RRZ4_9GAMM</name>
<dbReference type="PANTHER" id="PTHR23088">
    <property type="entry name" value="NITRILASE-RELATED"/>
    <property type="match status" value="1"/>
</dbReference>
<organism evidence="3 4">
    <name type="scientific">Lysobacter korlensis</name>
    <dbReference type="NCBI Taxonomy" id="553636"/>
    <lineage>
        <taxon>Bacteria</taxon>
        <taxon>Pseudomonadati</taxon>
        <taxon>Pseudomonadota</taxon>
        <taxon>Gammaproteobacteria</taxon>
        <taxon>Lysobacterales</taxon>
        <taxon>Lysobacteraceae</taxon>
        <taxon>Lysobacter</taxon>
    </lineage>
</organism>
<dbReference type="PROSITE" id="PS50263">
    <property type="entry name" value="CN_HYDROLASE"/>
    <property type="match status" value="1"/>
</dbReference>
<dbReference type="PANTHER" id="PTHR23088:SF27">
    <property type="entry name" value="DEAMINATED GLUTATHIONE AMIDASE"/>
    <property type="match status" value="1"/>
</dbReference>
<dbReference type="InterPro" id="IPR003010">
    <property type="entry name" value="C-N_Hydrolase"/>
</dbReference>
<proteinExistence type="inferred from homology"/>
<evidence type="ECO:0000313" key="4">
    <source>
        <dbReference type="Proteomes" id="UP001589896"/>
    </source>
</evidence>
<dbReference type="EMBL" id="JBHLTG010000002">
    <property type="protein sequence ID" value="MFC0678713.1"/>
    <property type="molecule type" value="Genomic_DNA"/>
</dbReference>
<gene>
    <name evidence="3" type="ORF">ACFFGH_12765</name>
</gene>
<dbReference type="SUPFAM" id="SSF56317">
    <property type="entry name" value="Carbon-nitrogen hydrolase"/>
    <property type="match status" value="1"/>
</dbReference>
<protein>
    <submittedName>
        <fullName evidence="3">Carbon-nitrogen hydrolase family protein</fullName>
    </submittedName>
</protein>